<evidence type="ECO:0000313" key="2">
    <source>
        <dbReference type="Proteomes" id="UP000293623"/>
    </source>
</evidence>
<dbReference type="PANTHER" id="PTHR48100:SF62">
    <property type="entry name" value="GLUCOSYL-3-PHOSPHOGLYCERATE PHOSPHATASE"/>
    <property type="match status" value="1"/>
</dbReference>
<accession>A0A4Q2KLY2</accession>
<dbReference type="InterPro" id="IPR050275">
    <property type="entry name" value="PGM_Phosphatase"/>
</dbReference>
<dbReference type="EMBL" id="SDPV01000001">
    <property type="protein sequence ID" value="RXZ65427.1"/>
    <property type="molecule type" value="Genomic_DNA"/>
</dbReference>
<protein>
    <submittedName>
        <fullName evidence="1">Histidine phosphatase family protein</fullName>
    </submittedName>
</protein>
<dbReference type="AlphaFoldDB" id="A0A4Q2KLY2"/>
<dbReference type="Gene3D" id="3.40.50.1240">
    <property type="entry name" value="Phosphoglycerate mutase-like"/>
    <property type="match status" value="1"/>
</dbReference>
<dbReference type="PIRSF" id="PIRSF000709">
    <property type="entry name" value="6PFK_2-Ptase"/>
    <property type="match status" value="1"/>
</dbReference>
<dbReference type="InterPro" id="IPR029033">
    <property type="entry name" value="His_PPase_superfam"/>
</dbReference>
<keyword evidence="2" id="KW-1185">Reference proteome</keyword>
<gene>
    <name evidence="1" type="ORF">ETX26_01315</name>
</gene>
<sequence>MTAKILLIRHATHSDLGSRLSGRSRGGSLSAVGYTQAHAIARYLAEGRLDRIETSPVTRARETAAILSSRTGLPVTVAPALDEIDFGEWEGRAFAELEDDPRWRDWNAARSVATAPDGESMASVQSRALAHIADTAKSTRGTAIAMVTHCDVIRAVVAGVLGLSLDNLLRFSVDPASVTRLEVGTWGAKVCSINEAVPCIS</sequence>
<comment type="caution">
    <text evidence="1">The sequence shown here is derived from an EMBL/GenBank/DDBJ whole genome shotgun (WGS) entry which is preliminary data.</text>
</comment>
<dbReference type="CDD" id="cd07067">
    <property type="entry name" value="HP_PGM_like"/>
    <property type="match status" value="1"/>
</dbReference>
<dbReference type="Pfam" id="PF00300">
    <property type="entry name" value="His_Phos_1"/>
    <property type="match status" value="1"/>
</dbReference>
<dbReference type="Proteomes" id="UP000293623">
    <property type="component" value="Unassembled WGS sequence"/>
</dbReference>
<dbReference type="SMART" id="SM00855">
    <property type="entry name" value="PGAM"/>
    <property type="match status" value="1"/>
</dbReference>
<dbReference type="InterPro" id="IPR013078">
    <property type="entry name" value="His_Pase_superF_clade-1"/>
</dbReference>
<organism evidence="1 2">
    <name type="scientific">Pelagerythrobacter rhizovicinus</name>
    <dbReference type="NCBI Taxonomy" id="2268576"/>
    <lineage>
        <taxon>Bacteria</taxon>
        <taxon>Pseudomonadati</taxon>
        <taxon>Pseudomonadota</taxon>
        <taxon>Alphaproteobacteria</taxon>
        <taxon>Sphingomonadales</taxon>
        <taxon>Erythrobacteraceae</taxon>
        <taxon>Pelagerythrobacter</taxon>
    </lineage>
</organism>
<reference evidence="1 2" key="1">
    <citation type="submission" date="2019-01" db="EMBL/GenBank/DDBJ databases">
        <title>Altererythrobacter rhizovicinus sp. nov., isolated from the rhizosphere soil of Haloxylon ammodendron.</title>
        <authorList>
            <person name="Li H.-P."/>
            <person name="Gou J.-Y."/>
            <person name="Yao D."/>
            <person name="Han Q.-Q."/>
            <person name="Shao K.-Z."/>
            <person name="Zhao Q."/>
            <person name="Zhang J.-L."/>
        </authorList>
    </citation>
    <scope>NUCLEOTIDE SEQUENCE [LARGE SCALE GENOMIC DNA]</scope>
    <source>
        <strain evidence="1 2">AY-3R</strain>
    </source>
</reference>
<dbReference type="PANTHER" id="PTHR48100">
    <property type="entry name" value="BROAD-SPECIFICITY PHOSPHATASE YOR283W-RELATED"/>
    <property type="match status" value="1"/>
</dbReference>
<dbReference type="OrthoDB" id="9783269at2"/>
<dbReference type="SUPFAM" id="SSF53254">
    <property type="entry name" value="Phosphoglycerate mutase-like"/>
    <property type="match status" value="1"/>
</dbReference>
<dbReference type="GO" id="GO:0016791">
    <property type="term" value="F:phosphatase activity"/>
    <property type="evidence" value="ECO:0007669"/>
    <property type="project" value="TreeGrafter"/>
</dbReference>
<evidence type="ECO:0000313" key="1">
    <source>
        <dbReference type="EMBL" id="RXZ65427.1"/>
    </source>
</evidence>
<proteinExistence type="predicted"/>
<dbReference type="RefSeq" id="WP_129522915.1">
    <property type="nucleotide sequence ID" value="NZ_SDPV01000001.1"/>
</dbReference>
<name>A0A4Q2KLY2_9SPHN</name>
<dbReference type="GO" id="GO:0005737">
    <property type="term" value="C:cytoplasm"/>
    <property type="evidence" value="ECO:0007669"/>
    <property type="project" value="TreeGrafter"/>
</dbReference>